<keyword evidence="2" id="KW-1185">Reference proteome</keyword>
<evidence type="ECO:0000313" key="2">
    <source>
        <dbReference type="Proteomes" id="UP000023755"/>
    </source>
</evidence>
<accession>X5GVV4</accession>
<dbReference type="AlphaFoldDB" id="X5GVV4"/>
<reference evidence="1 2" key="1">
    <citation type="submission" date="2014-03" db="EMBL/GenBank/DDBJ databases">
        <title>Sequencing and Comparison of Genomes and Transcriptome Profiles of Human Ehrlichiosis Agents.</title>
        <authorList>
            <person name="Lin M."/>
            <person name="Daugherty S.C."/>
            <person name="Nagaraj S."/>
            <person name="Cheng Z."/>
            <person name="Xiong Q."/>
            <person name="Lin F.-Y."/>
            <person name="Sengamalay N."/>
            <person name="Ott S."/>
            <person name="Godinez A."/>
            <person name="Tallon L.J."/>
            <person name="Sadzewicz L."/>
            <person name="Fraser C.M."/>
            <person name="Dunning Hotopp J.C."/>
            <person name="Rikihisa Y."/>
        </authorList>
    </citation>
    <scope>NUCLEOTIDE SEQUENCE [LARGE SCALE GENOMIC DNA]</scope>
    <source>
        <strain evidence="1 2">Oregon</strain>
    </source>
</reference>
<gene>
    <name evidence="1" type="ORF">NHE_0245</name>
</gene>
<dbReference type="KEGG" id="nhm:NHE_0245"/>
<protein>
    <submittedName>
        <fullName evidence="1">Uncharacterized protein</fullName>
    </submittedName>
</protein>
<dbReference type="HOGENOM" id="CLU_3120317_0_0_5"/>
<name>X5GVV4_9RICK</name>
<evidence type="ECO:0000313" key="1">
    <source>
        <dbReference type="EMBL" id="AHX11207.1"/>
    </source>
</evidence>
<sequence length="50" mass="5882">MIGANLRRRSLSAFSFIDLARMRKNLEYSKFQYRALGMISNYKADTFISE</sequence>
<dbReference type="EMBL" id="CP007481">
    <property type="protein sequence ID" value="AHX11207.1"/>
    <property type="molecule type" value="Genomic_DNA"/>
</dbReference>
<organism evidence="1 2">
    <name type="scientific">Neorickettsia helminthoeca str. Oregon</name>
    <dbReference type="NCBI Taxonomy" id="1286528"/>
    <lineage>
        <taxon>Bacteria</taxon>
        <taxon>Pseudomonadati</taxon>
        <taxon>Pseudomonadota</taxon>
        <taxon>Alphaproteobacteria</taxon>
        <taxon>Rickettsiales</taxon>
        <taxon>Anaplasmataceae</taxon>
        <taxon>Neorickettsia</taxon>
    </lineage>
</organism>
<proteinExistence type="predicted"/>
<dbReference type="Proteomes" id="UP000023755">
    <property type="component" value="Chromosome"/>
</dbReference>